<dbReference type="SMART" id="SM00408">
    <property type="entry name" value="IGc2"/>
    <property type="match status" value="1"/>
</dbReference>
<feature type="region of interest" description="Disordered" evidence="6">
    <location>
        <begin position="420"/>
        <end position="445"/>
    </location>
</feature>
<dbReference type="PANTHER" id="PTHR11640">
    <property type="entry name" value="NEPHRIN"/>
    <property type="match status" value="1"/>
</dbReference>
<evidence type="ECO:0000256" key="3">
    <source>
        <dbReference type="ARBA" id="ARBA00023157"/>
    </source>
</evidence>
<dbReference type="Proteomes" id="UP000005408">
    <property type="component" value="Unassembled WGS sequence"/>
</dbReference>
<keyword evidence="3" id="KW-1015">Disulfide bond</keyword>
<dbReference type="GO" id="GO:0050839">
    <property type="term" value="F:cell adhesion molecule binding"/>
    <property type="evidence" value="ECO:0007669"/>
    <property type="project" value="TreeGrafter"/>
</dbReference>
<dbReference type="Pfam" id="PF08205">
    <property type="entry name" value="C2-set_2"/>
    <property type="match status" value="1"/>
</dbReference>
<evidence type="ECO:0000256" key="2">
    <source>
        <dbReference type="ARBA" id="ARBA00023136"/>
    </source>
</evidence>
<keyword evidence="7" id="KW-1133">Transmembrane helix</keyword>
<keyword evidence="10" id="KW-1185">Reference proteome</keyword>
<dbReference type="GO" id="GO:0005911">
    <property type="term" value="C:cell-cell junction"/>
    <property type="evidence" value="ECO:0007669"/>
    <property type="project" value="TreeGrafter"/>
</dbReference>
<feature type="transmembrane region" description="Helical" evidence="7">
    <location>
        <begin position="386"/>
        <end position="409"/>
    </location>
</feature>
<keyword evidence="4" id="KW-0325">Glycoprotein</keyword>
<organism evidence="9 10">
    <name type="scientific">Magallana gigas</name>
    <name type="common">Pacific oyster</name>
    <name type="synonym">Crassostrea gigas</name>
    <dbReference type="NCBI Taxonomy" id="29159"/>
    <lineage>
        <taxon>Eukaryota</taxon>
        <taxon>Metazoa</taxon>
        <taxon>Spiralia</taxon>
        <taxon>Lophotrochozoa</taxon>
        <taxon>Mollusca</taxon>
        <taxon>Bivalvia</taxon>
        <taxon>Autobranchia</taxon>
        <taxon>Pteriomorphia</taxon>
        <taxon>Ostreida</taxon>
        <taxon>Ostreoidea</taxon>
        <taxon>Ostreidae</taxon>
        <taxon>Magallana</taxon>
    </lineage>
</organism>
<feature type="domain" description="Ig-like" evidence="8">
    <location>
        <begin position="153"/>
        <end position="252"/>
    </location>
</feature>
<dbReference type="InterPro" id="IPR051275">
    <property type="entry name" value="Cell_adhesion_signaling"/>
</dbReference>
<name>A0A8W8NPT0_MAGGI</name>
<dbReference type="AlphaFoldDB" id="A0A8W8NPT0"/>
<evidence type="ECO:0000256" key="1">
    <source>
        <dbReference type="ARBA" id="ARBA00004479"/>
    </source>
</evidence>
<feature type="transmembrane region" description="Helical" evidence="7">
    <location>
        <begin position="12"/>
        <end position="34"/>
    </location>
</feature>
<dbReference type="GO" id="GO:0098609">
    <property type="term" value="P:cell-cell adhesion"/>
    <property type="evidence" value="ECO:0007669"/>
    <property type="project" value="TreeGrafter"/>
</dbReference>
<dbReference type="SMART" id="SM00409">
    <property type="entry name" value="IG"/>
    <property type="match status" value="3"/>
</dbReference>
<feature type="domain" description="Ig-like" evidence="8">
    <location>
        <begin position="260"/>
        <end position="348"/>
    </location>
</feature>
<reference evidence="9" key="1">
    <citation type="submission" date="2022-08" db="UniProtKB">
        <authorList>
            <consortium name="EnsemblMetazoa"/>
        </authorList>
    </citation>
    <scope>IDENTIFICATION</scope>
    <source>
        <strain evidence="9">05x7-T-G4-1.051#20</strain>
    </source>
</reference>
<evidence type="ECO:0000256" key="6">
    <source>
        <dbReference type="SAM" id="MobiDB-lite"/>
    </source>
</evidence>
<dbReference type="EnsemblMetazoa" id="G6683.4">
    <property type="protein sequence ID" value="G6683.4:cds"/>
    <property type="gene ID" value="G6683"/>
</dbReference>
<accession>A0A8W8NPT0</accession>
<dbReference type="Gene3D" id="2.60.40.10">
    <property type="entry name" value="Immunoglobulins"/>
    <property type="match status" value="3"/>
</dbReference>
<dbReference type="CDD" id="cd00096">
    <property type="entry name" value="Ig"/>
    <property type="match status" value="1"/>
</dbReference>
<evidence type="ECO:0000256" key="4">
    <source>
        <dbReference type="ARBA" id="ARBA00023180"/>
    </source>
</evidence>
<dbReference type="InterPro" id="IPR007110">
    <property type="entry name" value="Ig-like_dom"/>
</dbReference>
<dbReference type="SUPFAM" id="SSF48726">
    <property type="entry name" value="Immunoglobulin"/>
    <property type="match status" value="3"/>
</dbReference>
<comment type="subcellular location">
    <subcellularLocation>
        <location evidence="1">Membrane</location>
        <topology evidence="1">Single-pass type I membrane protein</topology>
    </subcellularLocation>
</comment>
<dbReference type="PANTHER" id="PTHR11640:SF31">
    <property type="entry name" value="IRREGULAR CHIASM C-ROUGHEST PROTEIN-RELATED"/>
    <property type="match status" value="1"/>
</dbReference>
<evidence type="ECO:0000256" key="5">
    <source>
        <dbReference type="ARBA" id="ARBA00023319"/>
    </source>
</evidence>
<dbReference type="InterPro" id="IPR003598">
    <property type="entry name" value="Ig_sub2"/>
</dbReference>
<evidence type="ECO:0000313" key="9">
    <source>
        <dbReference type="EnsemblMetazoa" id="G6683.4:cds"/>
    </source>
</evidence>
<dbReference type="InterPro" id="IPR036179">
    <property type="entry name" value="Ig-like_dom_sf"/>
</dbReference>
<keyword evidence="2 7" id="KW-0472">Membrane</keyword>
<protein>
    <recommendedName>
        <fullName evidence="8">Ig-like domain-containing protein</fullName>
    </recommendedName>
</protein>
<dbReference type="InterPro" id="IPR013162">
    <property type="entry name" value="CD80_C2-set"/>
</dbReference>
<dbReference type="InterPro" id="IPR003599">
    <property type="entry name" value="Ig_sub"/>
</dbReference>
<dbReference type="InterPro" id="IPR013783">
    <property type="entry name" value="Ig-like_fold"/>
</dbReference>
<sequence length="522" mass="59666">YDMDASKFIQQMIIFLFSWHNVSSLAMQTIALILQNDNRIILNCTYNKEKEEAISQRNIKWQKQIGDEFKDIAVFSPPGGQQPFIEKKMQNFYNNRTELIGPNTSLAAVMIIKDPVCGDGGTYRCWIQYYSDSSIKEKTNQTVVEFDSKSREPNEFLLFHTKLEENQSLSLICSADVGSPRGYIQIWKYLENFKPELIYTSSSTTNNTGSCTETINITFTVTRDDNGAFFRCSSQNSLTRGQEASRKSPKITVLYGPDEPLIKLLPPKSEFFVGEPLTIQCRTVSNPPPVFTWRFQPHNKSEETLIKPSYDKSKLVFDSLKVTDFGTYICTGVNPNRSNAPNASAFIAVYVRNSGMKYMYHDCDQCSFINICQKDRGMTLCTLNTWVPIAMVFISLSTSLALINIILIWKRKTRQKRVETKKKVISQRSPSSNAIPEDTHGEYSSPRDLMEMREHSLLLTHHNEPDGYTTTQDVVQYAAVQKKPTKDQVSDENVYDSAWNSDNVFFKLRPETQGPHRSPEQQ</sequence>
<dbReference type="Pfam" id="PF13927">
    <property type="entry name" value="Ig_3"/>
    <property type="match status" value="1"/>
</dbReference>
<evidence type="ECO:0000259" key="8">
    <source>
        <dbReference type="PROSITE" id="PS50835"/>
    </source>
</evidence>
<dbReference type="GO" id="GO:0005886">
    <property type="term" value="C:plasma membrane"/>
    <property type="evidence" value="ECO:0007669"/>
    <property type="project" value="TreeGrafter"/>
</dbReference>
<evidence type="ECO:0000256" key="7">
    <source>
        <dbReference type="SAM" id="Phobius"/>
    </source>
</evidence>
<proteinExistence type="predicted"/>
<keyword evidence="5" id="KW-0393">Immunoglobulin domain</keyword>
<evidence type="ECO:0000313" key="10">
    <source>
        <dbReference type="Proteomes" id="UP000005408"/>
    </source>
</evidence>
<keyword evidence="7" id="KW-0812">Transmembrane</keyword>
<dbReference type="PROSITE" id="PS50835">
    <property type="entry name" value="IG_LIKE"/>
    <property type="match status" value="2"/>
</dbReference>